<name>A0AB36QZC1_9HYPH</name>
<dbReference type="InterPro" id="IPR050639">
    <property type="entry name" value="SSR_resolvase"/>
</dbReference>
<dbReference type="GO" id="GO:0000150">
    <property type="term" value="F:DNA strand exchange activity"/>
    <property type="evidence" value="ECO:0007669"/>
    <property type="project" value="InterPro"/>
</dbReference>
<dbReference type="GO" id="GO:0003677">
    <property type="term" value="F:DNA binding"/>
    <property type="evidence" value="ECO:0007669"/>
    <property type="project" value="UniProtKB-KW"/>
</dbReference>
<comment type="caution">
    <text evidence="7">The sequence shown here is derived from an EMBL/GenBank/DDBJ whole genome shotgun (WGS) entry which is preliminary data.</text>
</comment>
<proteinExistence type="predicted"/>
<evidence type="ECO:0000256" key="5">
    <source>
        <dbReference type="PROSITE-ProRule" id="PRU10137"/>
    </source>
</evidence>
<dbReference type="PANTHER" id="PTHR30461:SF2">
    <property type="entry name" value="SERINE RECOMBINASE PINE-RELATED"/>
    <property type="match status" value="1"/>
</dbReference>
<evidence type="ECO:0000313" key="8">
    <source>
        <dbReference type="Proteomes" id="UP000216215"/>
    </source>
</evidence>
<evidence type="ECO:0000256" key="3">
    <source>
        <dbReference type="ARBA" id="ARBA00023172"/>
    </source>
</evidence>
<protein>
    <submittedName>
        <fullName evidence="7">Resolvase</fullName>
    </submittedName>
</protein>
<evidence type="ECO:0000313" key="7">
    <source>
        <dbReference type="EMBL" id="PAP97798.1"/>
    </source>
</evidence>
<dbReference type="InterPro" id="IPR036162">
    <property type="entry name" value="Resolvase-like_N_sf"/>
</dbReference>
<dbReference type="Gene3D" id="3.40.50.1390">
    <property type="entry name" value="Resolvase, N-terminal catalytic domain"/>
    <property type="match status" value="1"/>
</dbReference>
<evidence type="ECO:0000259" key="6">
    <source>
        <dbReference type="PROSITE" id="PS51736"/>
    </source>
</evidence>
<keyword evidence="2" id="KW-0238">DNA-binding</keyword>
<feature type="active site" description="O-(5'-phospho-DNA)-serine intermediate" evidence="4 5">
    <location>
        <position position="11"/>
    </location>
</feature>
<evidence type="ECO:0000256" key="4">
    <source>
        <dbReference type="PIRSR" id="PIRSR606118-50"/>
    </source>
</evidence>
<accession>A0AB36QZC1</accession>
<keyword evidence="1" id="KW-0229">DNA integration</keyword>
<evidence type="ECO:0000256" key="1">
    <source>
        <dbReference type="ARBA" id="ARBA00022908"/>
    </source>
</evidence>
<dbReference type="InterPro" id="IPR006119">
    <property type="entry name" value="Resolv_N"/>
</dbReference>
<sequence>MERAALYLRVSTKDQTTENQRLELQRVAQAKRWQITGIYEDDGISGAKGRDKRPAYDMMLKDAVRAKFDILMSWDVSRLGRSLTDLVNVLDDLHSHSVDLYLHQQAVDTTTPTGKAMYQMTGVFAEFERSMISERVKAGLQRAKDQGKKLGRPENILNEILIETDRHAGLSIRQIAGKYGISIGKAHKVVRGLRK</sequence>
<dbReference type="InterPro" id="IPR006118">
    <property type="entry name" value="Recombinase_CS"/>
</dbReference>
<feature type="domain" description="Resolvase/invertase-type recombinase catalytic" evidence="6">
    <location>
        <begin position="3"/>
        <end position="147"/>
    </location>
</feature>
<keyword evidence="3" id="KW-0233">DNA recombination</keyword>
<dbReference type="GO" id="GO:0015074">
    <property type="term" value="P:DNA integration"/>
    <property type="evidence" value="ECO:0007669"/>
    <property type="project" value="UniProtKB-KW"/>
</dbReference>
<dbReference type="Proteomes" id="UP000216215">
    <property type="component" value="Unassembled WGS sequence"/>
</dbReference>
<dbReference type="RefSeq" id="WP_095489630.1">
    <property type="nucleotide sequence ID" value="NZ_CP088151.1"/>
</dbReference>
<organism evidence="7 8">
    <name type="scientific">Mesorhizobium mediterraneum</name>
    <dbReference type="NCBI Taxonomy" id="43617"/>
    <lineage>
        <taxon>Bacteria</taxon>
        <taxon>Pseudomonadati</taxon>
        <taxon>Pseudomonadota</taxon>
        <taxon>Alphaproteobacteria</taxon>
        <taxon>Hyphomicrobiales</taxon>
        <taxon>Phyllobacteriaceae</taxon>
        <taxon>Mesorhizobium</taxon>
    </lineage>
</organism>
<dbReference type="PANTHER" id="PTHR30461">
    <property type="entry name" value="DNA-INVERTASE FROM LAMBDOID PROPHAGE"/>
    <property type="match status" value="1"/>
</dbReference>
<dbReference type="CDD" id="cd03768">
    <property type="entry name" value="SR_ResInv"/>
    <property type="match status" value="1"/>
</dbReference>
<dbReference type="SMART" id="SM00857">
    <property type="entry name" value="Resolvase"/>
    <property type="match status" value="1"/>
</dbReference>
<dbReference type="Pfam" id="PF00239">
    <property type="entry name" value="Resolvase"/>
    <property type="match status" value="1"/>
</dbReference>
<dbReference type="EMBL" id="NPKI01000051">
    <property type="protein sequence ID" value="PAP97798.1"/>
    <property type="molecule type" value="Genomic_DNA"/>
</dbReference>
<reference evidence="8" key="1">
    <citation type="submission" date="2017-08" db="EMBL/GenBank/DDBJ databases">
        <title>Mesorhizobium wenxinae sp. nov., a novel rhizobial species isolated from root nodules of chickpea (Cicer arietinum L.).</title>
        <authorList>
            <person name="Zhang J."/>
        </authorList>
    </citation>
    <scope>NUCLEOTIDE SEQUENCE [LARGE SCALE GENOMIC DNA]</scope>
    <source>
        <strain evidence="8">USDA 3392</strain>
    </source>
</reference>
<dbReference type="SUPFAM" id="SSF53041">
    <property type="entry name" value="Resolvase-like"/>
    <property type="match status" value="1"/>
</dbReference>
<keyword evidence="8" id="KW-1185">Reference proteome</keyword>
<gene>
    <name evidence="7" type="ORF">CIT25_35005</name>
</gene>
<evidence type="ECO:0000256" key="2">
    <source>
        <dbReference type="ARBA" id="ARBA00023125"/>
    </source>
</evidence>
<dbReference type="AlphaFoldDB" id="A0AB36QZC1"/>
<dbReference type="PROSITE" id="PS51736">
    <property type="entry name" value="RECOMBINASES_3"/>
    <property type="match status" value="1"/>
</dbReference>
<dbReference type="PROSITE" id="PS00397">
    <property type="entry name" value="RECOMBINASES_1"/>
    <property type="match status" value="1"/>
</dbReference>